<name>A0A6J7RXR7_9ZZZZ</name>
<protein>
    <submittedName>
        <fullName evidence="1">Unannotated protein</fullName>
    </submittedName>
</protein>
<sequence>MMNALFFVVLCVLFGGIICFCLGRLIEEVIREVRPDWLLTGNHHYQVHEQPRIRRVKFIPKRPSVNTAPTGQKRTGIVRPVIVTLVVIGSLFSDFPKGQDPCVLISGISHFAATQFMEEGRLKFWPVWGETGNDNIISREKLFGQEITSKDPVFEAIPEEIWPLWVRTGNEWLIKRRMMLFRNYT</sequence>
<evidence type="ECO:0000313" key="1">
    <source>
        <dbReference type="EMBL" id="CAB5033432.1"/>
    </source>
</evidence>
<gene>
    <name evidence="1" type="ORF">UFOPK4237_00072</name>
</gene>
<dbReference type="EMBL" id="CAFBPZ010000002">
    <property type="protein sequence ID" value="CAB5033432.1"/>
    <property type="molecule type" value="Genomic_DNA"/>
</dbReference>
<organism evidence="1">
    <name type="scientific">freshwater metagenome</name>
    <dbReference type="NCBI Taxonomy" id="449393"/>
    <lineage>
        <taxon>unclassified sequences</taxon>
        <taxon>metagenomes</taxon>
        <taxon>ecological metagenomes</taxon>
    </lineage>
</organism>
<dbReference type="AlphaFoldDB" id="A0A6J7RXR7"/>
<reference evidence="1" key="1">
    <citation type="submission" date="2020-05" db="EMBL/GenBank/DDBJ databases">
        <authorList>
            <person name="Chiriac C."/>
            <person name="Salcher M."/>
            <person name="Ghai R."/>
            <person name="Kavagutti S V."/>
        </authorList>
    </citation>
    <scope>NUCLEOTIDE SEQUENCE</scope>
</reference>
<proteinExistence type="predicted"/>
<accession>A0A6J7RXR7</accession>